<dbReference type="AlphaFoldDB" id="A0A428MJA5"/>
<dbReference type="InterPro" id="IPR015813">
    <property type="entry name" value="Pyrv/PenolPyrv_kinase-like_dom"/>
</dbReference>
<protein>
    <submittedName>
        <fullName evidence="1">2-methylisocitrate lyase-like PEP mutase family enzyme</fullName>
    </submittedName>
</protein>
<dbReference type="Gene3D" id="6.10.250.2750">
    <property type="match status" value="1"/>
</dbReference>
<evidence type="ECO:0000313" key="2">
    <source>
        <dbReference type="Proteomes" id="UP000269669"/>
    </source>
</evidence>
<evidence type="ECO:0000313" key="1">
    <source>
        <dbReference type="EMBL" id="RSL16899.1"/>
    </source>
</evidence>
<dbReference type="InterPro" id="IPR040442">
    <property type="entry name" value="Pyrv_kinase-like_dom_sf"/>
</dbReference>
<dbReference type="InterPro" id="IPR039556">
    <property type="entry name" value="ICL/PEPM"/>
</dbReference>
<dbReference type="EMBL" id="RSDW01000001">
    <property type="protein sequence ID" value="RSL16899.1"/>
    <property type="molecule type" value="Genomic_DNA"/>
</dbReference>
<dbReference type="Pfam" id="PF13714">
    <property type="entry name" value="PEP_mutase"/>
    <property type="match status" value="1"/>
</dbReference>
<dbReference type="Proteomes" id="UP000269669">
    <property type="component" value="Unassembled WGS sequence"/>
</dbReference>
<dbReference type="RefSeq" id="WP_125485453.1">
    <property type="nucleotide sequence ID" value="NZ_RSDW01000001.1"/>
</dbReference>
<keyword evidence="2" id="KW-1185">Reference proteome</keyword>
<dbReference type="PANTHER" id="PTHR42905">
    <property type="entry name" value="PHOSPHOENOLPYRUVATE CARBOXYLASE"/>
    <property type="match status" value="1"/>
</dbReference>
<dbReference type="SUPFAM" id="SSF51621">
    <property type="entry name" value="Phosphoenolpyruvate/pyruvate domain"/>
    <property type="match status" value="1"/>
</dbReference>
<dbReference type="CDD" id="cd00377">
    <property type="entry name" value="ICL_PEPM"/>
    <property type="match status" value="1"/>
</dbReference>
<proteinExistence type="predicted"/>
<reference evidence="1 2" key="1">
    <citation type="submission" date="2018-12" db="EMBL/GenBank/DDBJ databases">
        <title>Sequencing of bacterial isolates from soil warming experiment in Harvard Forest, Massachusetts, USA.</title>
        <authorList>
            <person name="Deangelis K."/>
        </authorList>
    </citation>
    <scope>NUCLEOTIDE SEQUENCE [LARGE SCALE GENOMIC DNA]</scope>
    <source>
        <strain evidence="1 2">EB153</strain>
    </source>
</reference>
<accession>A0A428MJA5</accession>
<dbReference type="PANTHER" id="PTHR42905:SF16">
    <property type="entry name" value="CARBOXYPHOSPHONOENOLPYRUVATE PHOSPHONOMUTASE-LIKE PROTEIN (AFU_ORTHOLOGUE AFUA_5G07230)"/>
    <property type="match status" value="1"/>
</dbReference>
<dbReference type="GO" id="GO:0016829">
    <property type="term" value="F:lyase activity"/>
    <property type="evidence" value="ECO:0007669"/>
    <property type="project" value="UniProtKB-KW"/>
</dbReference>
<comment type="caution">
    <text evidence="1">The sequence shown here is derived from an EMBL/GenBank/DDBJ whole genome shotgun (WGS) entry which is preliminary data.</text>
</comment>
<dbReference type="Gene3D" id="3.20.20.60">
    <property type="entry name" value="Phosphoenolpyruvate-binding domains"/>
    <property type="match status" value="1"/>
</dbReference>
<dbReference type="OrthoDB" id="9780430at2"/>
<organism evidence="1 2">
    <name type="scientific">Edaphobacter aggregans</name>
    <dbReference type="NCBI Taxonomy" id="570835"/>
    <lineage>
        <taxon>Bacteria</taxon>
        <taxon>Pseudomonadati</taxon>
        <taxon>Acidobacteriota</taxon>
        <taxon>Terriglobia</taxon>
        <taxon>Terriglobales</taxon>
        <taxon>Acidobacteriaceae</taxon>
        <taxon>Edaphobacter</taxon>
    </lineage>
</organism>
<keyword evidence="1" id="KW-0456">Lyase</keyword>
<name>A0A428MJA5_9BACT</name>
<sequence>MNRSASPAPTTPFSVQPPLPATFADCRAAFRKLHETGLFVIPNPWDIGTARYLRSLGFKALATTSSGFAFTQGLPDTDWAIPRDMALEHVASIAASVNLPVNADFESGYAHEPEVVAHNVTLCVATGIAGLSIEDATGDHESPLYDLPLAVERIQAARAAIDASGTGVLLTARAECFLVGHPDPLNESLRRLEAYAAAGADVLYAPGPTKRADIEAIVAAVHPKPVNVLLTSSKNLQLDDLATIGVRRVSVGSALSRAAWTGFINAARRIALDSDFSGFDDSVPYAELNDFFRKDLAQR</sequence>
<gene>
    <name evidence="1" type="ORF">EDE15_2426</name>
</gene>